<evidence type="ECO:0000256" key="1">
    <source>
        <dbReference type="SAM" id="MobiDB-lite"/>
    </source>
</evidence>
<comment type="caution">
    <text evidence="2">The sequence shown here is derived from an EMBL/GenBank/DDBJ whole genome shotgun (WGS) entry which is preliminary data.</text>
</comment>
<proteinExistence type="predicted"/>
<gene>
    <name evidence="2" type="ORF">NPIL_286871</name>
</gene>
<name>A0A8X6NF24_NEPPI</name>
<organism evidence="2 3">
    <name type="scientific">Nephila pilipes</name>
    <name type="common">Giant wood spider</name>
    <name type="synonym">Nephila maculata</name>
    <dbReference type="NCBI Taxonomy" id="299642"/>
    <lineage>
        <taxon>Eukaryota</taxon>
        <taxon>Metazoa</taxon>
        <taxon>Ecdysozoa</taxon>
        <taxon>Arthropoda</taxon>
        <taxon>Chelicerata</taxon>
        <taxon>Arachnida</taxon>
        <taxon>Araneae</taxon>
        <taxon>Araneomorphae</taxon>
        <taxon>Entelegynae</taxon>
        <taxon>Araneoidea</taxon>
        <taxon>Nephilidae</taxon>
        <taxon>Nephila</taxon>
    </lineage>
</organism>
<keyword evidence="3" id="KW-1185">Reference proteome</keyword>
<evidence type="ECO:0000313" key="3">
    <source>
        <dbReference type="Proteomes" id="UP000887013"/>
    </source>
</evidence>
<accession>A0A8X6NF24</accession>
<protein>
    <submittedName>
        <fullName evidence="2">Uncharacterized protein</fullName>
    </submittedName>
</protein>
<feature type="region of interest" description="Disordered" evidence="1">
    <location>
        <begin position="38"/>
        <end position="67"/>
    </location>
</feature>
<dbReference type="OrthoDB" id="6431109at2759"/>
<evidence type="ECO:0000313" key="2">
    <source>
        <dbReference type="EMBL" id="GFT10808.1"/>
    </source>
</evidence>
<dbReference type="EMBL" id="BMAW01057423">
    <property type="protein sequence ID" value="GFT10808.1"/>
    <property type="molecule type" value="Genomic_DNA"/>
</dbReference>
<dbReference type="AlphaFoldDB" id="A0A8X6NF24"/>
<sequence>MVDPLLSQRTVAIEWPKPGRQTGRVSLNGRVNKEWLGLETGSEPKSGGHYYSPAAPTTRKKEERGDGVLQGNQNRYRIFFLAFSSSSVSFVNDQEKRLQRRNNF</sequence>
<dbReference type="Proteomes" id="UP000887013">
    <property type="component" value="Unassembled WGS sequence"/>
</dbReference>
<reference evidence="2" key="1">
    <citation type="submission" date="2020-08" db="EMBL/GenBank/DDBJ databases">
        <title>Multicomponent nature underlies the extraordinary mechanical properties of spider dragline silk.</title>
        <authorList>
            <person name="Kono N."/>
            <person name="Nakamura H."/>
            <person name="Mori M."/>
            <person name="Yoshida Y."/>
            <person name="Ohtoshi R."/>
            <person name="Malay A.D."/>
            <person name="Moran D.A.P."/>
            <person name="Tomita M."/>
            <person name="Numata K."/>
            <person name="Arakawa K."/>
        </authorList>
    </citation>
    <scope>NUCLEOTIDE SEQUENCE</scope>
</reference>